<reference evidence="3 4" key="1">
    <citation type="journal article" date="2013" name="Front. Microbiol.">
        <title>The genome of Nitrospina gracilis illuminates the metabolism and evolution of the major marine nitrite oxidizer.</title>
        <authorList>
            <person name="Luecker S."/>
            <person name="Nowka B."/>
            <person name="Rattei T."/>
            <person name="Spieck E."/>
            <person name="and Daims H."/>
        </authorList>
    </citation>
    <scope>NUCLEOTIDE SEQUENCE [LARGE SCALE GENOMIC DNA]</scope>
    <source>
        <strain evidence="3 4">3/211</strain>
    </source>
</reference>
<evidence type="ECO:0000256" key="2">
    <source>
        <dbReference type="SAM" id="Phobius"/>
    </source>
</evidence>
<dbReference type="InParanoid" id="M1YNY7"/>
<comment type="caution">
    <text evidence="3">The sequence shown here is derived from an EMBL/GenBank/DDBJ whole genome shotgun (WGS) entry which is preliminary data.</text>
</comment>
<evidence type="ECO:0000313" key="3">
    <source>
        <dbReference type="EMBL" id="CCQ92205.1"/>
    </source>
</evidence>
<dbReference type="EMBL" id="CAQJ01000108">
    <property type="protein sequence ID" value="CCQ92205.1"/>
    <property type="molecule type" value="Genomic_DNA"/>
</dbReference>
<dbReference type="HOGENOM" id="CLU_1347740_0_0_0"/>
<protein>
    <submittedName>
        <fullName evidence="3">Uncharacterized protein</fullName>
    </submittedName>
</protein>
<feature type="region of interest" description="Disordered" evidence="1">
    <location>
        <begin position="1"/>
        <end position="46"/>
    </location>
</feature>
<dbReference type="Proteomes" id="UP000011704">
    <property type="component" value="Unassembled WGS sequence"/>
</dbReference>
<evidence type="ECO:0000256" key="1">
    <source>
        <dbReference type="SAM" id="MobiDB-lite"/>
    </source>
</evidence>
<evidence type="ECO:0000313" key="4">
    <source>
        <dbReference type="Proteomes" id="UP000011704"/>
    </source>
</evidence>
<organism evidence="3 4">
    <name type="scientific">Nitrospina gracilis (strain 3/211)</name>
    <dbReference type="NCBI Taxonomy" id="1266370"/>
    <lineage>
        <taxon>Bacteria</taxon>
        <taxon>Pseudomonadati</taxon>
        <taxon>Nitrospinota/Tectimicrobiota group</taxon>
        <taxon>Nitrospinota</taxon>
        <taxon>Nitrospinia</taxon>
        <taxon>Nitrospinales</taxon>
        <taxon>Nitrospinaceae</taxon>
        <taxon>Nitrospina</taxon>
    </lineage>
</organism>
<dbReference type="AlphaFoldDB" id="M1YNY7"/>
<feature type="transmembrane region" description="Helical" evidence="2">
    <location>
        <begin position="64"/>
        <end position="84"/>
    </location>
</feature>
<keyword evidence="4" id="KW-1185">Reference proteome</keyword>
<keyword evidence="2" id="KW-0812">Transmembrane</keyword>
<keyword evidence="2" id="KW-1133">Transmembrane helix</keyword>
<proteinExistence type="predicted"/>
<sequence>MESRDENLEPDRSSENGEDGSPAPSPIEENDNQEIGAAPNETHPESEVEILRAEIRKNRREITVVKTMLYISILAVLGVTFYTINKTQVLHLKDLGTQLTLSQSQASLNLGVKQKTMDERIKALETALQQVLLDMSKKPEPPTPQIDHPGQVNRLEETMTGINGSLSLLKPESPMVRAKVELVKEKTEDMVKTYKEVLQEPTP</sequence>
<accession>M1YNY7</accession>
<gene>
    <name evidence="3" type="ORF">NITGR_980080</name>
</gene>
<keyword evidence="2" id="KW-0472">Membrane</keyword>
<name>M1YNY7_NITG3</name>
<dbReference type="RefSeq" id="WP_005011857.1">
    <property type="nucleotide sequence ID" value="NZ_HG422173.1"/>
</dbReference>
<feature type="compositionally biased region" description="Basic and acidic residues" evidence="1">
    <location>
        <begin position="1"/>
        <end position="15"/>
    </location>
</feature>